<evidence type="ECO:0000256" key="1">
    <source>
        <dbReference type="SAM" id="MobiDB-lite"/>
    </source>
</evidence>
<evidence type="ECO:0000259" key="2">
    <source>
        <dbReference type="SMART" id="SM01058"/>
    </source>
</evidence>
<feature type="compositionally biased region" description="Basic residues" evidence="1">
    <location>
        <begin position="221"/>
        <end position="240"/>
    </location>
</feature>
<feature type="domain" description="CarD-like/TRCF RNAP-interacting" evidence="2">
    <location>
        <begin position="143"/>
        <end position="224"/>
    </location>
</feature>
<dbReference type="EMBL" id="AJWZ01002608">
    <property type="protein sequence ID" value="EKC70501.1"/>
    <property type="molecule type" value="Genomic_DNA"/>
</dbReference>
<name>K1UGA7_9ZZZZ</name>
<dbReference type="EC" id="3.6.1.-" evidence="3"/>
<feature type="compositionally biased region" description="Low complexity" evidence="1">
    <location>
        <begin position="241"/>
        <end position="251"/>
    </location>
</feature>
<dbReference type="SUPFAM" id="SSF141259">
    <property type="entry name" value="CarD-like"/>
    <property type="match status" value="1"/>
</dbReference>
<gene>
    <name evidence="3" type="ORF">OBE_03858</name>
</gene>
<organism evidence="3">
    <name type="scientific">human gut metagenome</name>
    <dbReference type="NCBI Taxonomy" id="408170"/>
    <lineage>
        <taxon>unclassified sequences</taxon>
        <taxon>metagenomes</taxon>
        <taxon>organismal metagenomes</taxon>
    </lineage>
</organism>
<comment type="caution">
    <text evidence="3">The sequence shown here is derived from an EMBL/GenBank/DDBJ whole genome shotgun (WGS) entry which is preliminary data.</text>
</comment>
<dbReference type="InterPro" id="IPR003711">
    <property type="entry name" value="CarD-like/TRCF_RID"/>
</dbReference>
<dbReference type="SUPFAM" id="SSF52540">
    <property type="entry name" value="P-loop containing nucleoside triphosphate hydrolases"/>
    <property type="match status" value="1"/>
</dbReference>
<proteinExistence type="predicted"/>
<feature type="non-terminal residue" evidence="3">
    <location>
        <position position="257"/>
    </location>
</feature>
<dbReference type="AlphaFoldDB" id="K1UGA7"/>
<evidence type="ECO:0000313" key="3">
    <source>
        <dbReference type="EMBL" id="EKC70501.1"/>
    </source>
</evidence>
<dbReference type="InterPro" id="IPR027417">
    <property type="entry name" value="P-loop_NTPase"/>
</dbReference>
<sequence length="257" mass="27893">AWPIVLADGLQLGRSPIEARTLVSLTAKQLPSYGGSSQTAADDIAHYRNLGYRVVVLAGDLRRARILCEFLDGHGIHAAADEHPDALPEPGQCLVTPGSLSAGIEFPYARLAILTDTQIAASGLRRARHKKQTNREKINSYTDLSVGDLVVHEYHGIGRFAGIVQMPVDGAVKDYIKISYAGADTLYVPATQLDLVSKYIGAGEDRPVKLSKMGGTEWARTKRAPKRPQKAWPKNSRRSTPRAAARRVTPSHPTARG</sequence>
<feature type="region of interest" description="Disordered" evidence="1">
    <location>
        <begin position="212"/>
        <end position="257"/>
    </location>
</feature>
<feature type="non-terminal residue" evidence="3">
    <location>
        <position position="1"/>
    </location>
</feature>
<dbReference type="InterPro" id="IPR036101">
    <property type="entry name" value="CarD-like/TRCF_RID_sf"/>
</dbReference>
<protein>
    <submittedName>
        <fullName evidence="3">Protein containing Transcription factor CarD domain protein</fullName>
        <ecNumber evidence="3">3.6.1.-</ecNumber>
    </submittedName>
</protein>
<dbReference type="Gene3D" id="2.40.10.170">
    <property type="match status" value="1"/>
</dbReference>
<dbReference type="Pfam" id="PF02559">
    <property type="entry name" value="CarD_TRCF_RID"/>
    <property type="match status" value="1"/>
</dbReference>
<accession>K1UGA7</accession>
<dbReference type="SMART" id="SM01058">
    <property type="entry name" value="CarD_TRCF"/>
    <property type="match status" value="1"/>
</dbReference>
<reference evidence="3" key="1">
    <citation type="journal article" date="2013" name="Environ. Microbiol.">
        <title>Microbiota from the distal guts of lean and obese adolescents exhibit partial functional redundancy besides clear differences in community structure.</title>
        <authorList>
            <person name="Ferrer M."/>
            <person name="Ruiz A."/>
            <person name="Lanza F."/>
            <person name="Haange S.B."/>
            <person name="Oberbach A."/>
            <person name="Till H."/>
            <person name="Bargiela R."/>
            <person name="Campoy C."/>
            <person name="Segura M.T."/>
            <person name="Richter M."/>
            <person name="von Bergen M."/>
            <person name="Seifert J."/>
            <person name="Suarez A."/>
        </authorList>
    </citation>
    <scope>NUCLEOTIDE SEQUENCE</scope>
</reference>
<keyword evidence="3" id="KW-0378">Hydrolase</keyword>
<dbReference type="GO" id="GO:0016787">
    <property type="term" value="F:hydrolase activity"/>
    <property type="evidence" value="ECO:0007669"/>
    <property type="project" value="UniProtKB-KW"/>
</dbReference>